<evidence type="ECO:0000313" key="2">
    <source>
        <dbReference type="EMBL" id="CAH1252596.1"/>
    </source>
</evidence>
<protein>
    <submittedName>
        <fullName evidence="2">Hypp956 protein</fullName>
    </submittedName>
</protein>
<keyword evidence="3" id="KW-1185">Reference proteome</keyword>
<dbReference type="EMBL" id="OV696687">
    <property type="protein sequence ID" value="CAH1252596.1"/>
    <property type="molecule type" value="Genomic_DNA"/>
</dbReference>
<name>A0A8J9ZFL2_BRALA</name>
<dbReference type="AlphaFoldDB" id="A0A8J9ZFL2"/>
<feature type="region of interest" description="Disordered" evidence="1">
    <location>
        <begin position="119"/>
        <end position="140"/>
    </location>
</feature>
<gene>
    <name evidence="2" type="primary">Hypp956</name>
    <name evidence="2" type="ORF">BLAG_LOCUS12632</name>
</gene>
<dbReference type="Proteomes" id="UP000838412">
    <property type="component" value="Chromosome 2"/>
</dbReference>
<reference evidence="2" key="1">
    <citation type="submission" date="2022-01" db="EMBL/GenBank/DDBJ databases">
        <authorList>
            <person name="Braso-Vives M."/>
        </authorList>
    </citation>
    <scope>NUCLEOTIDE SEQUENCE</scope>
</reference>
<feature type="region of interest" description="Disordered" evidence="1">
    <location>
        <begin position="1"/>
        <end position="22"/>
    </location>
</feature>
<feature type="compositionally biased region" description="Basic residues" evidence="1">
    <location>
        <begin position="12"/>
        <end position="22"/>
    </location>
</feature>
<proteinExistence type="predicted"/>
<evidence type="ECO:0000256" key="1">
    <source>
        <dbReference type="SAM" id="MobiDB-lite"/>
    </source>
</evidence>
<accession>A0A8J9ZFL2</accession>
<feature type="region of interest" description="Disordered" evidence="1">
    <location>
        <begin position="80"/>
        <end position="105"/>
    </location>
</feature>
<organism evidence="2 3">
    <name type="scientific">Branchiostoma lanceolatum</name>
    <name type="common">Common lancelet</name>
    <name type="synonym">Amphioxus lanceolatum</name>
    <dbReference type="NCBI Taxonomy" id="7740"/>
    <lineage>
        <taxon>Eukaryota</taxon>
        <taxon>Metazoa</taxon>
        <taxon>Chordata</taxon>
        <taxon>Cephalochordata</taxon>
        <taxon>Leptocardii</taxon>
        <taxon>Amphioxiformes</taxon>
        <taxon>Branchiostomatidae</taxon>
        <taxon>Branchiostoma</taxon>
    </lineage>
</organism>
<sequence>MPWASGLSYRSSPRRHGDRAVKSRGAHTLVKAYLVTGVPGRYWADATCRLAAGGCGDLWCIVWETLIQAGRPYGTPSVMSANWRDNGGQEAGLTLPTRPRPPGSQAAIVRGGAARGVGDRDLSALTGHTGRMGLQPARDA</sequence>
<evidence type="ECO:0000313" key="3">
    <source>
        <dbReference type="Proteomes" id="UP000838412"/>
    </source>
</evidence>